<accession>A0A2Z4UBF6</accession>
<dbReference type="InterPro" id="IPR026870">
    <property type="entry name" value="Zinc_ribbon_dom"/>
</dbReference>
<evidence type="ECO:0000256" key="2">
    <source>
        <dbReference type="SAM" id="Phobius"/>
    </source>
</evidence>
<evidence type="ECO:0000256" key="1">
    <source>
        <dbReference type="SAM" id="MobiDB-lite"/>
    </source>
</evidence>
<dbReference type="KEGG" id="blau:DQQ01_09395"/>
<feature type="domain" description="GH29D-like beta-sandwich" evidence="4">
    <location>
        <begin position="303"/>
        <end position="367"/>
    </location>
</feature>
<feature type="compositionally biased region" description="Basic and acidic residues" evidence="1">
    <location>
        <begin position="44"/>
        <end position="69"/>
    </location>
</feature>
<feature type="region of interest" description="Disordered" evidence="1">
    <location>
        <begin position="44"/>
        <end position="74"/>
    </location>
</feature>
<dbReference type="InterPro" id="IPR059177">
    <property type="entry name" value="GH29D-like_dom"/>
</dbReference>
<evidence type="ECO:0000313" key="5">
    <source>
        <dbReference type="EMBL" id="AWY98327.1"/>
    </source>
</evidence>
<feature type="transmembrane region" description="Helical" evidence="2">
    <location>
        <begin position="77"/>
        <end position="98"/>
    </location>
</feature>
<dbReference type="Gene3D" id="1.25.40.10">
    <property type="entry name" value="Tetratricopeptide repeat domain"/>
    <property type="match status" value="1"/>
</dbReference>
<dbReference type="Proteomes" id="UP000250003">
    <property type="component" value="Chromosome"/>
</dbReference>
<evidence type="ECO:0000259" key="4">
    <source>
        <dbReference type="Pfam" id="PF13290"/>
    </source>
</evidence>
<keyword evidence="2" id="KW-0472">Membrane</keyword>
<evidence type="ECO:0000313" key="6">
    <source>
        <dbReference type="Proteomes" id="UP000250003"/>
    </source>
</evidence>
<name>A0A2Z4UBF6_9FIRM</name>
<gene>
    <name evidence="5" type="ORF">DQQ01_09395</name>
</gene>
<dbReference type="InterPro" id="IPR026876">
    <property type="entry name" value="Fn3_assoc_repeat"/>
</dbReference>
<keyword evidence="2" id="KW-1133">Transmembrane helix</keyword>
<dbReference type="InterPro" id="IPR011990">
    <property type="entry name" value="TPR-like_helical_dom_sf"/>
</dbReference>
<keyword evidence="2" id="KW-0812">Transmembrane</keyword>
<dbReference type="AlphaFoldDB" id="A0A2Z4UBF6"/>
<protein>
    <submittedName>
        <fullName evidence="5">Uncharacterized protein</fullName>
    </submittedName>
</protein>
<dbReference type="Pfam" id="PF14559">
    <property type="entry name" value="TPR_19"/>
    <property type="match status" value="1"/>
</dbReference>
<feature type="domain" description="Zinc-ribbon" evidence="3">
    <location>
        <begin position="2"/>
        <end position="23"/>
    </location>
</feature>
<dbReference type="RefSeq" id="WP_111919816.1">
    <property type="nucleotide sequence ID" value="NZ_CAUWHR010000007.1"/>
</dbReference>
<keyword evidence="6" id="KW-1185">Reference proteome</keyword>
<dbReference type="SUPFAM" id="SSF48452">
    <property type="entry name" value="TPR-like"/>
    <property type="match status" value="1"/>
</dbReference>
<reference evidence="6" key="1">
    <citation type="submission" date="2018-06" db="EMBL/GenBank/DDBJ databases">
        <title>Description of Blautia argi sp. nov., a new anaerobic isolated from dog feces.</title>
        <authorList>
            <person name="Chang Y.-H."/>
            <person name="Paek J."/>
            <person name="Shin Y."/>
        </authorList>
    </citation>
    <scope>NUCLEOTIDE SEQUENCE [LARGE SCALE GENOMIC DNA]</scope>
    <source>
        <strain evidence="6">KCTC 15426</strain>
    </source>
</reference>
<dbReference type="OrthoDB" id="9802197at2"/>
<dbReference type="EMBL" id="CP030280">
    <property type="protein sequence ID" value="AWY98327.1"/>
    <property type="molecule type" value="Genomic_DNA"/>
</dbReference>
<dbReference type="Pfam" id="PF13290">
    <property type="entry name" value="CHB_HEX_C_1"/>
    <property type="match status" value="1"/>
</dbReference>
<organism evidence="5 6">
    <name type="scientific">Blautia argi</name>
    <dbReference type="NCBI Taxonomy" id="1912897"/>
    <lineage>
        <taxon>Bacteria</taxon>
        <taxon>Bacillati</taxon>
        <taxon>Bacillota</taxon>
        <taxon>Clostridia</taxon>
        <taxon>Lachnospirales</taxon>
        <taxon>Lachnospiraceae</taxon>
        <taxon>Blautia</taxon>
    </lineage>
</organism>
<proteinExistence type="predicted"/>
<sequence>MKCRNCGAEYEEGNLFCPKCGKEIQWVPEYNTLETLIRQKELQEQEKKKKEMEAQKERERLQKKAEQERKKKKKKRMILAGTTATAVIAVGAGLFFVYQTQLHSFDFQMAQAETKFSNKVYSEALKYVERALALNPESAEANILEAKIYLKEGNEEAALSILLSVTESHPDSTNAYGELLRLYEKNEEYEKIRELMNGASDSMKAKYQTYVCELPSVSKAGGSYSEELELRFDIPLGTRVYYTLDGSTPDSTSQEYEDAILLDEEGTYKLKYFACNEKGIPSEIGEEAYQLTFQAPQKPQIAPPSDKYEYAAEIIVTAEDDCDIYYAFDAEPTIESEKYIGPITMPEGEHTFSAIAVDSRGKVSQISSAIYVFYG</sequence>
<dbReference type="Pfam" id="PF13240">
    <property type="entry name" value="Zn_Ribbon_1"/>
    <property type="match status" value="1"/>
</dbReference>
<dbReference type="Pfam" id="PF13287">
    <property type="entry name" value="Fn3_assoc"/>
    <property type="match status" value="1"/>
</dbReference>
<evidence type="ECO:0000259" key="3">
    <source>
        <dbReference type="Pfam" id="PF13240"/>
    </source>
</evidence>